<dbReference type="AlphaFoldDB" id="A0A6S6QP86"/>
<dbReference type="InterPro" id="IPR001307">
    <property type="entry name" value="Thiosulphate_STrfase_CS"/>
</dbReference>
<dbReference type="KEGG" id="tso:IZ6_15340"/>
<gene>
    <name evidence="5" type="ORF">IZ6_15340</name>
</gene>
<dbReference type="GO" id="GO:0004792">
    <property type="term" value="F:thiosulfate-cyanide sulfurtransferase activity"/>
    <property type="evidence" value="ECO:0007669"/>
    <property type="project" value="InterPro"/>
</dbReference>
<sequence length="277" mass="29442">MSETLVSTDWLAARLGDPKLAVVDASWYMPKTGRDPDQEYLAAHIPGAVRFNIDKVADPDSDLPHTIAGAELFAAEAGEIGISEDMTIVVYDGLGLFSAPRVWWNFRVMGAKDVRVLDGGFPKWEAEHRPTQSGAVKPKPKTFSAQPDRGAVASTSDVRAALDSGIQVVDARSPARFRGEEAEPREGVAPGHIPGAKNVHYGTIIADGRLKDGAELTQIFRAAGVDPSAPMVTTCGSGVSAAILALAVEKMGHTVPRLYDGSWTEWGGDPSTPKARG</sequence>
<evidence type="ECO:0000313" key="6">
    <source>
        <dbReference type="Proteomes" id="UP000515317"/>
    </source>
</evidence>
<feature type="domain" description="Rhodanese" evidence="4">
    <location>
        <begin position="162"/>
        <end position="275"/>
    </location>
</feature>
<reference evidence="5 6" key="1">
    <citation type="submission" date="2020-08" db="EMBL/GenBank/DDBJ databases">
        <title>Genome sequence of Rhizobiales bacterium strain IZ6.</title>
        <authorList>
            <person name="Nakai R."/>
            <person name="Naganuma T."/>
        </authorList>
    </citation>
    <scope>NUCLEOTIDE SEQUENCE [LARGE SCALE GENOMIC DNA]</scope>
    <source>
        <strain evidence="5 6">IZ6</strain>
    </source>
</reference>
<evidence type="ECO:0000256" key="1">
    <source>
        <dbReference type="ARBA" id="ARBA00022679"/>
    </source>
</evidence>
<dbReference type="PANTHER" id="PTHR11364:SF27">
    <property type="entry name" value="SULFURTRANSFERASE"/>
    <property type="match status" value="1"/>
</dbReference>
<dbReference type="InterPro" id="IPR036873">
    <property type="entry name" value="Rhodanese-like_dom_sf"/>
</dbReference>
<dbReference type="NCBIfam" id="NF008557">
    <property type="entry name" value="PRK11493.1"/>
    <property type="match status" value="1"/>
</dbReference>
<feature type="domain" description="Rhodanese" evidence="4">
    <location>
        <begin position="16"/>
        <end position="133"/>
    </location>
</feature>
<evidence type="ECO:0000313" key="5">
    <source>
        <dbReference type="EMBL" id="BCJ90799.1"/>
    </source>
</evidence>
<dbReference type="Pfam" id="PF00581">
    <property type="entry name" value="Rhodanese"/>
    <property type="match status" value="2"/>
</dbReference>
<dbReference type="InterPro" id="IPR001763">
    <property type="entry name" value="Rhodanese-like_dom"/>
</dbReference>
<dbReference type="EMBL" id="AP023361">
    <property type="protein sequence ID" value="BCJ90799.1"/>
    <property type="molecule type" value="Genomic_DNA"/>
</dbReference>
<proteinExistence type="predicted"/>
<dbReference type="SUPFAM" id="SSF52821">
    <property type="entry name" value="Rhodanese/Cell cycle control phosphatase"/>
    <property type="match status" value="2"/>
</dbReference>
<dbReference type="InterPro" id="IPR045078">
    <property type="entry name" value="TST/MPST-like"/>
</dbReference>
<dbReference type="PANTHER" id="PTHR11364">
    <property type="entry name" value="THIOSULFATE SULFERTANSFERASE"/>
    <property type="match status" value="1"/>
</dbReference>
<dbReference type="CDD" id="cd01449">
    <property type="entry name" value="TST_Repeat_2"/>
    <property type="match status" value="1"/>
</dbReference>
<dbReference type="FunFam" id="3.40.250.10:FF:000015">
    <property type="entry name" value="Sulfurtransferase"/>
    <property type="match status" value="1"/>
</dbReference>
<dbReference type="Proteomes" id="UP000515317">
    <property type="component" value="Chromosome"/>
</dbReference>
<evidence type="ECO:0000259" key="4">
    <source>
        <dbReference type="PROSITE" id="PS50206"/>
    </source>
</evidence>
<accession>A0A6S6QP86</accession>
<evidence type="ECO:0000256" key="3">
    <source>
        <dbReference type="SAM" id="MobiDB-lite"/>
    </source>
</evidence>
<dbReference type="CDD" id="cd01448">
    <property type="entry name" value="TST_Repeat_1"/>
    <property type="match status" value="1"/>
</dbReference>
<keyword evidence="2" id="KW-0677">Repeat</keyword>
<organism evidence="5 6">
    <name type="scientific">Terrihabitans soli</name>
    <dbReference type="NCBI Taxonomy" id="708113"/>
    <lineage>
        <taxon>Bacteria</taxon>
        <taxon>Pseudomonadati</taxon>
        <taxon>Pseudomonadota</taxon>
        <taxon>Alphaproteobacteria</taxon>
        <taxon>Hyphomicrobiales</taxon>
        <taxon>Terrihabitans</taxon>
    </lineage>
</organism>
<dbReference type="RefSeq" id="WP_222877404.1">
    <property type="nucleotide sequence ID" value="NZ_AP023361.1"/>
</dbReference>
<dbReference type="SMART" id="SM00450">
    <property type="entry name" value="RHOD"/>
    <property type="match status" value="2"/>
</dbReference>
<protein>
    <submittedName>
        <fullName evidence="5">Sulfurtransferase</fullName>
    </submittedName>
</protein>
<name>A0A6S6QP86_9HYPH</name>
<keyword evidence="1 5" id="KW-0808">Transferase</keyword>
<feature type="region of interest" description="Disordered" evidence="3">
    <location>
        <begin position="127"/>
        <end position="150"/>
    </location>
</feature>
<dbReference type="PROSITE" id="PS00380">
    <property type="entry name" value="RHODANESE_1"/>
    <property type="match status" value="1"/>
</dbReference>
<dbReference type="PROSITE" id="PS50206">
    <property type="entry name" value="RHODANESE_3"/>
    <property type="match status" value="2"/>
</dbReference>
<dbReference type="Gene3D" id="3.40.250.10">
    <property type="entry name" value="Rhodanese-like domain"/>
    <property type="match status" value="2"/>
</dbReference>
<keyword evidence="6" id="KW-1185">Reference proteome</keyword>
<evidence type="ECO:0000256" key="2">
    <source>
        <dbReference type="ARBA" id="ARBA00022737"/>
    </source>
</evidence>